<gene>
    <name evidence="1" type="ORF">BACUNI_02378</name>
</gene>
<comment type="caution">
    <text evidence="1">The sequence shown here is derived from an EMBL/GenBank/DDBJ whole genome shotgun (WGS) entry which is preliminary data.</text>
</comment>
<dbReference type="AlphaFoldDB" id="A0ABC9NAG6"/>
<dbReference type="Proteomes" id="UP000004110">
    <property type="component" value="Unassembled WGS sequence"/>
</dbReference>
<evidence type="ECO:0000313" key="2">
    <source>
        <dbReference type="Proteomes" id="UP000004110"/>
    </source>
</evidence>
<organism evidence="1 2">
    <name type="scientific">Bacteroides uniformis (strain ATCC 8492 / DSM 6597 / CCUG 4942 / CIP 103695 / JCM 5828 / KCTC 5204 / NCTC 13054 / VPI 0061)</name>
    <dbReference type="NCBI Taxonomy" id="411479"/>
    <lineage>
        <taxon>Bacteria</taxon>
        <taxon>Pseudomonadati</taxon>
        <taxon>Bacteroidota</taxon>
        <taxon>Bacteroidia</taxon>
        <taxon>Bacteroidales</taxon>
        <taxon>Bacteroidaceae</taxon>
        <taxon>Bacteroides</taxon>
    </lineage>
</organism>
<reference evidence="1" key="1">
    <citation type="submission" date="2007-06" db="EMBL/GenBank/DDBJ databases">
        <authorList>
            <person name="Fulton L."/>
            <person name="Clifton S."/>
            <person name="Fulton B."/>
            <person name="Xu J."/>
            <person name="Minx P."/>
            <person name="Pepin K.H."/>
            <person name="Johnson M."/>
            <person name="Thiruvilangam P."/>
            <person name="Bhonagiri V."/>
            <person name="Nash W.E."/>
            <person name="Mardis E.R."/>
            <person name="Wilson R.K."/>
        </authorList>
    </citation>
    <scope>NUCLEOTIDE SEQUENCE [LARGE SCALE GENOMIC DNA]</scope>
    <source>
        <strain evidence="1">ATCC 8492</strain>
    </source>
</reference>
<accession>A0ABC9NAG6</accession>
<protein>
    <submittedName>
        <fullName evidence="1">Uncharacterized protein</fullName>
    </submittedName>
</protein>
<dbReference type="EMBL" id="AAYH02000044">
    <property type="protein sequence ID" value="EDO53763.1"/>
    <property type="molecule type" value="Genomic_DNA"/>
</dbReference>
<proteinExistence type="predicted"/>
<reference evidence="1" key="2">
    <citation type="submission" date="2013-11" db="EMBL/GenBank/DDBJ databases">
        <title>Draft genome sequence of Bacteroides uniformis (ATCC 8492).</title>
        <authorList>
            <person name="Sudarsanam P."/>
            <person name="Ley R."/>
            <person name="Guruge J."/>
            <person name="Turnbaugh P.J."/>
            <person name="Mahowald M."/>
            <person name="Liep D."/>
            <person name="Gordon J."/>
        </authorList>
    </citation>
    <scope>NUCLEOTIDE SEQUENCE</scope>
    <source>
        <strain evidence="1">ATCC 8492</strain>
    </source>
</reference>
<keyword evidence="2" id="KW-1185">Reference proteome</keyword>
<sequence length="48" mass="5922">MFRMKSSELSDDMFSADRWCVEDKRMICSGRIHGLFRLYERTIMRLFR</sequence>
<evidence type="ECO:0000313" key="1">
    <source>
        <dbReference type="EMBL" id="EDO53763.1"/>
    </source>
</evidence>
<name>A0ABC9NAG6_BACUC</name>